<dbReference type="AlphaFoldDB" id="A0A7W3IU50"/>
<proteinExistence type="predicted"/>
<keyword evidence="2" id="KW-0503">Monooxygenase</keyword>
<reference evidence="2 3" key="1">
    <citation type="submission" date="2020-07" db="EMBL/GenBank/DDBJ databases">
        <title>Sequencing the genomes of 1000 actinobacteria strains.</title>
        <authorList>
            <person name="Klenk H.-P."/>
        </authorList>
    </citation>
    <scope>NUCLEOTIDE SEQUENCE [LARGE SCALE GENOMIC DNA]</scope>
    <source>
        <strain evidence="2 3">DSM 100723</strain>
    </source>
</reference>
<dbReference type="PROSITE" id="PS51725">
    <property type="entry name" value="ABM"/>
    <property type="match status" value="1"/>
</dbReference>
<dbReference type="Pfam" id="PF03992">
    <property type="entry name" value="ABM"/>
    <property type="match status" value="1"/>
</dbReference>
<dbReference type="EMBL" id="JACGWT010000004">
    <property type="protein sequence ID" value="MBA8795264.1"/>
    <property type="molecule type" value="Genomic_DNA"/>
</dbReference>
<organism evidence="2 3">
    <name type="scientific">Microlunatus kandeliicorticis</name>
    <dbReference type="NCBI Taxonomy" id="1759536"/>
    <lineage>
        <taxon>Bacteria</taxon>
        <taxon>Bacillati</taxon>
        <taxon>Actinomycetota</taxon>
        <taxon>Actinomycetes</taxon>
        <taxon>Propionibacteriales</taxon>
        <taxon>Propionibacteriaceae</taxon>
        <taxon>Microlunatus</taxon>
    </lineage>
</organism>
<comment type="caution">
    <text evidence="2">The sequence shown here is derived from an EMBL/GenBank/DDBJ whole genome shotgun (WGS) entry which is preliminary data.</text>
</comment>
<name>A0A7W3IU50_9ACTN</name>
<dbReference type="Gene3D" id="3.30.70.100">
    <property type="match status" value="1"/>
</dbReference>
<dbReference type="Proteomes" id="UP000523079">
    <property type="component" value="Unassembled WGS sequence"/>
</dbReference>
<gene>
    <name evidence="2" type="ORF">FHX74_002892</name>
</gene>
<protein>
    <submittedName>
        <fullName evidence="2">Quinol monooxygenase YgiN</fullName>
    </submittedName>
</protein>
<feature type="domain" description="ABM" evidence="1">
    <location>
        <begin position="2"/>
        <end position="99"/>
    </location>
</feature>
<dbReference type="InterPro" id="IPR011008">
    <property type="entry name" value="Dimeric_a/b-barrel"/>
</dbReference>
<dbReference type="SUPFAM" id="SSF54909">
    <property type="entry name" value="Dimeric alpha+beta barrel"/>
    <property type="match status" value="1"/>
</dbReference>
<dbReference type="RefSeq" id="WP_182560838.1">
    <property type="nucleotide sequence ID" value="NZ_JACGWT010000004.1"/>
</dbReference>
<evidence type="ECO:0000259" key="1">
    <source>
        <dbReference type="PROSITE" id="PS51725"/>
    </source>
</evidence>
<keyword evidence="2" id="KW-0560">Oxidoreductase</keyword>
<accession>A0A7W3IU50</accession>
<evidence type="ECO:0000313" key="3">
    <source>
        <dbReference type="Proteomes" id="UP000523079"/>
    </source>
</evidence>
<sequence length="102" mass="11204">MFALVVRFDLRDAEAADAFDALLAETLPLITEREPGTLVYATHTPQDAPLARIFYEVYADREAHAAHEATPHTSRFLAAVRDWVSDVRLELLGSPTGKGLPG</sequence>
<keyword evidence="3" id="KW-1185">Reference proteome</keyword>
<evidence type="ECO:0000313" key="2">
    <source>
        <dbReference type="EMBL" id="MBA8795264.1"/>
    </source>
</evidence>
<dbReference type="InterPro" id="IPR007138">
    <property type="entry name" value="ABM_dom"/>
</dbReference>
<dbReference type="GO" id="GO:0004497">
    <property type="term" value="F:monooxygenase activity"/>
    <property type="evidence" value="ECO:0007669"/>
    <property type="project" value="UniProtKB-KW"/>
</dbReference>